<feature type="region of interest" description="Disordered" evidence="1">
    <location>
        <begin position="653"/>
        <end position="676"/>
    </location>
</feature>
<sequence length="676" mass="72827">MKSFSRVRRKPGCSNMRARLQRGNMLVFITASTIGLLAILGFFGLGFVRLLGSNTEQRTAIEAAALAAARDLSQIAVETPDYGLVSLSDAAPVGSATAAGDNFYTPVRSINGLIGTLRLDLIIADRLGDNNLKAIIKKDLAKALNAQTLLGAELQKAIQPGYVSKDKDGNVIEVYKSAEAAYKQNGIRMTHSSVYTDGNLKLTLGAINGGSVTNIGLPTPINWAAVPAGASQNDKYMSYINIPYDNTDFVFAGVGDSIKLVNHQNWVPSVAGLPYQLATVVRAEADQSMKDSFNANGYTVKAAACAQPANVVDPKPAPGALTFSFPDGLCPEITKPGDMLTNPDLNKPGVGCSYQYSDRGDFPFPMGVALLLDRTWEFDPLDQNMGNVFRKALFDWWRRAGTKLDMASAVAMLNDNAFKFQQPSPLMIDWKTHAKLGSSQLYVLGQIPNGNIHVYRVRPQDGVISYQVKQLEPVEYLVSGQNQMFSESIDAIKKSAIGKMQLGPFNFVPDLKELNRMTLEDTWDIYLRDQVYQPGKTGGSHSGEPLDNDDTAWSPLPGDIGSYSFGAKSYVAGPKGSGKTPILSNQSDFAETSGFPASYYKQYAVGSGQRPTYLTNGTAVDIRFRRQVEAGSLHKILGDKTGYVGEKFTNPALPAIAPAGGTDSDGDGDIDGGDDD</sequence>
<keyword evidence="2" id="KW-0812">Transmembrane</keyword>
<comment type="caution">
    <text evidence="3">The sequence shown here is derived from an EMBL/GenBank/DDBJ whole genome shotgun (WGS) entry which is preliminary data.</text>
</comment>
<reference evidence="3" key="1">
    <citation type="submission" date="2021-02" db="EMBL/GenBank/DDBJ databases">
        <title>Genome-Resolved Metagenomics of a Microbial Community Performing Photosynthetic Biological Nutrient Removal.</title>
        <authorList>
            <person name="Mcdaniel E.A."/>
        </authorList>
    </citation>
    <scope>NUCLEOTIDE SEQUENCE</scope>
    <source>
        <strain evidence="3">UWPOB_OBS1</strain>
    </source>
</reference>
<proteinExistence type="predicted"/>
<keyword evidence="2" id="KW-1133">Transmembrane helix</keyword>
<organism evidence="3 4">
    <name type="scientific">Candidatus Obscuribacter phosphatis</name>
    <dbReference type="NCBI Taxonomy" id="1906157"/>
    <lineage>
        <taxon>Bacteria</taxon>
        <taxon>Bacillati</taxon>
        <taxon>Candidatus Melainabacteria</taxon>
        <taxon>Candidatus Obscuribacterales</taxon>
        <taxon>Candidatus Obscuribacteraceae</taxon>
        <taxon>Candidatus Obscuribacter</taxon>
    </lineage>
</organism>
<feature type="transmembrane region" description="Helical" evidence="2">
    <location>
        <begin position="25"/>
        <end position="48"/>
    </location>
</feature>
<feature type="compositionally biased region" description="Acidic residues" evidence="1">
    <location>
        <begin position="664"/>
        <end position="676"/>
    </location>
</feature>
<evidence type="ECO:0000313" key="4">
    <source>
        <dbReference type="Proteomes" id="UP000664277"/>
    </source>
</evidence>
<dbReference type="AlphaFoldDB" id="A0A8J7TKF5"/>
<dbReference type="EMBL" id="JAFLCK010000001">
    <property type="protein sequence ID" value="MBN8658836.1"/>
    <property type="molecule type" value="Genomic_DNA"/>
</dbReference>
<evidence type="ECO:0000313" key="3">
    <source>
        <dbReference type="EMBL" id="MBN8658836.1"/>
    </source>
</evidence>
<protein>
    <submittedName>
        <fullName evidence="3">Uncharacterized protein</fullName>
    </submittedName>
</protein>
<gene>
    <name evidence="3" type="ORF">J0M35_00620</name>
</gene>
<keyword evidence="2" id="KW-0472">Membrane</keyword>
<evidence type="ECO:0000256" key="1">
    <source>
        <dbReference type="SAM" id="MobiDB-lite"/>
    </source>
</evidence>
<accession>A0A8J7TKF5</accession>
<name>A0A8J7TKF5_9BACT</name>
<dbReference type="Proteomes" id="UP000664277">
    <property type="component" value="Unassembled WGS sequence"/>
</dbReference>
<evidence type="ECO:0000256" key="2">
    <source>
        <dbReference type="SAM" id="Phobius"/>
    </source>
</evidence>